<keyword evidence="5" id="KW-1185">Reference proteome</keyword>
<feature type="signal peptide" evidence="2">
    <location>
        <begin position="1"/>
        <end position="34"/>
    </location>
</feature>
<gene>
    <name evidence="4" type="ORF">GRI41_06520</name>
</gene>
<evidence type="ECO:0000256" key="2">
    <source>
        <dbReference type="SAM" id="SignalP"/>
    </source>
</evidence>
<proteinExistence type="predicted"/>
<organism evidence="4 5">
    <name type="scientific">Pontixanthobacter aquaemixtae</name>
    <dbReference type="NCBI Taxonomy" id="1958940"/>
    <lineage>
        <taxon>Bacteria</taxon>
        <taxon>Pseudomonadati</taxon>
        <taxon>Pseudomonadota</taxon>
        <taxon>Alphaproteobacteria</taxon>
        <taxon>Sphingomonadales</taxon>
        <taxon>Erythrobacteraceae</taxon>
        <taxon>Pontixanthobacter</taxon>
    </lineage>
</organism>
<evidence type="ECO:0000313" key="4">
    <source>
        <dbReference type="EMBL" id="MXO90469.1"/>
    </source>
</evidence>
<accession>A0A844ZYC1</accession>
<keyword evidence="2" id="KW-0732">Signal</keyword>
<dbReference type="EMBL" id="WTYX01000001">
    <property type="protein sequence ID" value="MXO90469.1"/>
    <property type="molecule type" value="Genomic_DNA"/>
</dbReference>
<evidence type="ECO:0000313" key="5">
    <source>
        <dbReference type="Proteomes" id="UP000442714"/>
    </source>
</evidence>
<evidence type="ECO:0000259" key="3">
    <source>
        <dbReference type="Pfam" id="PF04773"/>
    </source>
</evidence>
<dbReference type="Pfam" id="PF04773">
    <property type="entry name" value="FecR"/>
    <property type="match status" value="1"/>
</dbReference>
<evidence type="ECO:0000256" key="1">
    <source>
        <dbReference type="SAM" id="MobiDB-lite"/>
    </source>
</evidence>
<comment type="caution">
    <text evidence="4">The sequence shown here is derived from an EMBL/GenBank/DDBJ whole genome shotgun (WGS) entry which is preliminary data.</text>
</comment>
<dbReference type="RefSeq" id="WP_160603924.1">
    <property type="nucleotide sequence ID" value="NZ_WTYX01000001.1"/>
</dbReference>
<dbReference type="InterPro" id="IPR006860">
    <property type="entry name" value="FecR"/>
</dbReference>
<dbReference type="Proteomes" id="UP000442714">
    <property type="component" value="Unassembled WGS sequence"/>
</dbReference>
<feature type="compositionally biased region" description="Low complexity" evidence="1">
    <location>
        <begin position="288"/>
        <end position="299"/>
    </location>
</feature>
<feature type="chain" id="PRO_5032829536" description="FecR protein domain-containing protein" evidence="2">
    <location>
        <begin position="35"/>
        <end position="308"/>
    </location>
</feature>
<name>A0A844ZYC1_9SPHN</name>
<feature type="region of interest" description="Disordered" evidence="1">
    <location>
        <begin position="280"/>
        <end position="308"/>
    </location>
</feature>
<reference evidence="4 5" key="1">
    <citation type="submission" date="2019-12" db="EMBL/GenBank/DDBJ databases">
        <title>Genomic-based taxomic classification of the family Erythrobacteraceae.</title>
        <authorList>
            <person name="Xu L."/>
        </authorList>
    </citation>
    <scope>NUCLEOTIDE SEQUENCE [LARGE SCALE GENOMIC DNA]</scope>
    <source>
        <strain evidence="4 5">KCTC 52763</strain>
    </source>
</reference>
<feature type="domain" description="FecR protein" evidence="3">
    <location>
        <begin position="71"/>
        <end position="158"/>
    </location>
</feature>
<sequence>MTHFSTFSFRGFSLKATLVALTAIVLTAAPAASAPVQVGIAALVVGDVRMSNASITKPRKIARRARLFWGDTVQTKSNSKLQILLLDRSSLTIGSKASLTIDRFVYDPNKSRTLSSSVIRGAFRYMSGRRTGNSTATVSSPVGTIGIRGTVLDGIVGKEAKDIAEDEPFLDGVKSDKNTATLVVLRGPGASTEAGLTVGSADVTAAGKTVLLDQPSLAAYIPRPGAQPIGPFRLSGPGLAKLQDELSPRVAKANSGGGLLGKLLPAVAVGVGILLLTDGDDDDPNPNNPSNNIPANNPTSCPPNSPNC</sequence>
<dbReference type="OrthoDB" id="9773411at2"/>
<dbReference type="AlphaFoldDB" id="A0A844ZYC1"/>
<protein>
    <recommendedName>
        <fullName evidence="3">FecR protein domain-containing protein</fullName>
    </recommendedName>
</protein>